<feature type="compositionally biased region" description="Basic and acidic residues" evidence="1">
    <location>
        <begin position="1344"/>
        <end position="1354"/>
    </location>
</feature>
<dbReference type="EMBL" id="CAJNJA010012905">
    <property type="protein sequence ID" value="CAE7307735.1"/>
    <property type="molecule type" value="Genomic_DNA"/>
</dbReference>
<feature type="region of interest" description="Disordered" evidence="1">
    <location>
        <begin position="459"/>
        <end position="497"/>
    </location>
</feature>
<dbReference type="InterPro" id="IPR036691">
    <property type="entry name" value="Endo/exonu/phosph_ase_sf"/>
</dbReference>
<sequence>MRGTEGTAACRFLLGRRALYIAAWLFGFLTLPTPCHAQPFGGQYLSAAVLAPFLHCSNAARTSASPALLQPQDLPVEELVTYVGDNVVPSARSSPSEAASDTAWLLADVSELTSQEDSAIGRWLGVQVFTPHYRPVAAAIRCLPFHVVQHVMDVIVDLAPGGPADVGMLCVPIRPQCSAKFGSFLRFPASAHHHPQGRRSAVLVDLRLVGGNRFACLLPARFPTNELMAFVEALIPFSEQRLHVYVGDSLTPSMQAVLQLRDGDLLVFTSVNAGLLVHYKQERFFLPAHHRSGQDAISAVRTAYDLRDSECVSCAFRTDDLEFRGNACSHVVGVFPLPKGPLDAAPNERRRDYAVLCDFRPVGYSPRTVLVHVPVLHVPSLAAIFEIRVPSGMRLRSLTGTQTHDEVRFSGHQVLTFVFEHCPIAEISTEPYAMLDDLIDGSPPYHDVPIHFMRTDRPRTTHVGRQPARSAHRSRSRHSGPRQFDAFEMGPSKDGSHSSLRRIVAAGAAWLSKDCKWSFGFPQDAHAGGHQDLTPAVLACAPSRTIEWCMPFAAPLSKGGPPDRLFDVCKLLTEPESTSLESRDRVEDARDFEEGEGRVWPYIPATDPYALQRIAEREEDEAQALESEEASDFTMCLLTPGYVLEAVVITLEPPVEVPEAVQITQDARDQVKRRLFPSLTVVNPQPVQGFGVLIALPGWATPETIVCFSLLDIDDRLFAAPVPAVASRERLLAIAKLSPPELFDVYLEGSPTPMQEAEEANMALGICIFCLHRHVLPGPFFHLAETLLTATVWEDNPAIPHGPADGHMCFVGEFSMLRLPLTEDSPLPDNDLIAAAFGVQPGSMLVQPAMPITRDVSMDGFYCYNVCAVYCPSPDEIDGDYCIVLVDCRAMLQGWQLVFCPDSRLDRAQLLDDLSTFAPAGWDLHLEGLPTADDPCEVVSGQIIYASYVLPSHPWQADPAPGADHADASGMTSDRADSEPPSHEPDRRTATVPFVLLGQETAPELVNVPRTLNLAVGGVLEQVQLLRDFADRVRFPRIIPVHPQPSGAFALAVVQPSWSQEVLVVFDCLRVTEAIFCWVASPAMTRAAILTVAGLPDTADYEVYAPDYEFPMSSTDVCRLRSGSCVSIIPSACPLFVVSTLSDMLLSDEGWDVDATLPCVPGSWLHVLSNTGPVSIQLDEADSRALLPVVSEALGMPPEDTCLQVATPPLTDFADEGRLAWNVAVVTRSADSQGSPDGCVYIIDLRAILCGLTWAFTPDCTVSIATIREQCAQPAAGGHQVVVTGGRPIQGREDYVWVWPGAVLQVQVIPWPTTLPSESQPSSMRVDSAAQGNFSTVGEPDAAMDVRGDQRPSDASEPSRSPDAPSRQHTFGAVLACLAFSLGIGLCGHHMCLVLCALHLSRYRSPFLCTVLFLASLRGGDSVQIVGDPMFRRPPGASRDIHRPGPHPQQLHSGAGGFCTALEVEGQAVPLRPRPIPTPCRSASRPTCPEGPDPVKRPVNAPAGSPGSFLEALGPLSTLLENAAASSDEWAFLAATLLETLVEYDASQGRAGPTTTINPHAPSIGQPLALAKMLPTSCDGRYHRHDPTAGKPLSAMLAPLIGDMHQTLSVGNTSLNFSWYEVLTFFGAMPILEPLERLRVSFPDPPAPRWDALHTYLTEQFPACLRTADATAIRCYTDGSFTPASDNSPCLLGWAILFFLPDTAEVLCAWGSVPGELLEPPLQPSAYIAECYALLVAALLCINRFGNVCAHFLSDCQSALTVVSGHSTCALGGLAEAAANMHTLRRMSAATQDTYEYVPGHSGIAPNEAVDFLSKRGARATHGTCGLQVSLDSLLTWLQNGAPRTPWVGVAIRSVCGDPAFPPLNSQSLGDDTFHGHLLPADLIRPFAPLGAVSPPADGNGATQRPSDGTCHQCVTMRLTVATYNTLSLLGEVERAVAEPKDPRSKKNNVGRAAILAETLAEHHVQIAFLQETRCQKGHSRSGGYLRYASGASRGQWGTEIWLKADAPIFCHAAGGSARSTISAQAVTSLHTDPRRVILRLCIKPVPLLLVSVHGPHRATEGPLVEAFWDETLRLLQHFHKSDFLIFGGDCNAAIGSVKSDHFGDHAAEPEDVAGVALHHIAMSWVVGRIQSYTSPGIHAAQAHQDHIAACATIQLTLGPASLSTTGRRRTIRAQAFAEPAVRESVRAALESLPPVPWQVSVHAHAAILADHLQQGLGNISQAQGPRPKHAYLQEASWALQRRLSRIRRALSHRQHLLRRHALLACLKVWRQANLEWVHEFLECPWIQQLRVLIATQMLHMRKAGQLLRESCRNDRAAYVENLADQISAGASNDVFAAYHKLLFHRRKKPYQIEPLPTILDALGAPCLDMQARFQRWRGHFGALEAGIETSFQGLVDALPSPGQDTTVAPHPRDIQQVPSLSSLQHVLAATKGGKAPGIDMLPPELSKGFPAHLARHLFPLLMKQVWRGTEAVGFKGGATVFFHKKRGPQDECGSYRAILLMSSLAKACHQCLRPALRDVFTRHTSSLQMGGRPGCSVTFGSHLLRAVTAHYAARGTPIYTLFADIASAFYCTVTQLVADADHADPEQVLERVTSTLHLTSEDRAALAQHLGEPTTLSQADADPWIEHMASRISSGNWFVLQGDTVPLATGRGSRPGSSCADVLFALLVPRILATRDRLRSSSVCKSEPPVLPWDGAFTLDSCETACLASVVGNGSRAARRHLFGPTGLKGIIHTLREGGDPTPLSLVASYKHLGVYQAPAGRLGPEVKYRIGQARAAFHEARRKVFKNRAISVSRKARILEATVVSKLTQGAGSWPAISKADRQAFDATLWAFYRAMLCLPKLGDQTLSGLACCALVGLPTPGVVLQRARMQYLRQLVCSGPPELWAAVKVDASYCELLKEVYRTTLIAALDGLHRGLCLPEGLGRSCRWGSFTPDCTKDVPAHPLAPPTAVGGTHQAVVSPWDPTISDALLGDLCLSSEGSEDSVWSVIAEHIEPLSVLRTTVEHWRDLYPDSPWHAEVAENMLLLLDPSISAEHFLEVRSWRLESPPSVRFDLSQPTSVTLRTALALSTWAEDACRVLIDCAAAAPRHPVVLTCPGIWIPLPDLLPWFRALGFLCDESGFRSPA</sequence>
<dbReference type="Gene3D" id="3.30.420.10">
    <property type="entry name" value="Ribonuclease H-like superfamily/Ribonuclease H"/>
    <property type="match status" value="1"/>
</dbReference>
<evidence type="ECO:0000313" key="3">
    <source>
        <dbReference type="EMBL" id="CAE7307735.1"/>
    </source>
</evidence>
<feature type="compositionally biased region" description="Basic residues" evidence="1">
    <location>
        <begin position="470"/>
        <end position="480"/>
    </location>
</feature>
<dbReference type="PROSITE" id="PS50879">
    <property type="entry name" value="RNASE_H_1"/>
    <property type="match status" value="1"/>
</dbReference>
<dbReference type="OrthoDB" id="408719at2759"/>
<dbReference type="SUPFAM" id="SSF56219">
    <property type="entry name" value="DNase I-like"/>
    <property type="match status" value="1"/>
</dbReference>
<dbReference type="PANTHER" id="PTHR47027">
    <property type="entry name" value="REVERSE TRANSCRIPTASE DOMAIN-CONTAINING PROTEIN"/>
    <property type="match status" value="1"/>
</dbReference>
<dbReference type="Gene3D" id="3.60.10.10">
    <property type="entry name" value="Endonuclease/exonuclease/phosphatase"/>
    <property type="match status" value="1"/>
</dbReference>
<feature type="region of interest" description="Disordered" evidence="1">
    <location>
        <begin position="1336"/>
        <end position="1367"/>
    </location>
</feature>
<feature type="domain" description="RNase H type-1" evidence="2">
    <location>
        <begin position="1669"/>
        <end position="1819"/>
    </location>
</feature>
<accession>A0A812NUB5</accession>
<dbReference type="SUPFAM" id="SSF53098">
    <property type="entry name" value="Ribonuclease H-like"/>
    <property type="match status" value="1"/>
</dbReference>
<dbReference type="GO" id="GO:0004523">
    <property type="term" value="F:RNA-DNA hybrid ribonuclease activity"/>
    <property type="evidence" value="ECO:0007669"/>
    <property type="project" value="InterPro"/>
</dbReference>
<feature type="region of interest" description="Disordered" evidence="1">
    <location>
        <begin position="1473"/>
        <end position="1495"/>
    </location>
</feature>
<feature type="compositionally biased region" description="Basic and acidic residues" evidence="1">
    <location>
        <begin position="974"/>
        <end position="988"/>
    </location>
</feature>
<protein>
    <recommendedName>
        <fullName evidence="2">RNase H type-1 domain-containing protein</fullName>
    </recommendedName>
</protein>
<reference evidence="3" key="1">
    <citation type="submission" date="2021-02" db="EMBL/GenBank/DDBJ databases">
        <authorList>
            <person name="Dougan E. K."/>
            <person name="Rhodes N."/>
            <person name="Thang M."/>
            <person name="Chan C."/>
        </authorList>
    </citation>
    <scope>NUCLEOTIDE SEQUENCE</scope>
</reference>
<dbReference type="InterPro" id="IPR036397">
    <property type="entry name" value="RNaseH_sf"/>
</dbReference>
<organism evidence="3 4">
    <name type="scientific">Symbiodinium necroappetens</name>
    <dbReference type="NCBI Taxonomy" id="1628268"/>
    <lineage>
        <taxon>Eukaryota</taxon>
        <taxon>Sar</taxon>
        <taxon>Alveolata</taxon>
        <taxon>Dinophyceae</taxon>
        <taxon>Suessiales</taxon>
        <taxon>Symbiodiniaceae</taxon>
        <taxon>Symbiodinium</taxon>
    </lineage>
</organism>
<proteinExistence type="predicted"/>
<evidence type="ECO:0000313" key="4">
    <source>
        <dbReference type="Proteomes" id="UP000601435"/>
    </source>
</evidence>
<feature type="region of interest" description="Disordered" evidence="1">
    <location>
        <begin position="959"/>
        <end position="988"/>
    </location>
</feature>
<dbReference type="InterPro" id="IPR012337">
    <property type="entry name" value="RNaseH-like_sf"/>
</dbReference>
<comment type="caution">
    <text evidence="3">The sequence shown here is derived from an EMBL/GenBank/DDBJ whole genome shotgun (WGS) entry which is preliminary data.</text>
</comment>
<dbReference type="Proteomes" id="UP000601435">
    <property type="component" value="Unassembled WGS sequence"/>
</dbReference>
<evidence type="ECO:0000256" key="1">
    <source>
        <dbReference type="SAM" id="MobiDB-lite"/>
    </source>
</evidence>
<name>A0A812NUB5_9DINO</name>
<gene>
    <name evidence="3" type="ORF">SNEC2469_LOCUS7642</name>
</gene>
<dbReference type="InterPro" id="IPR002156">
    <property type="entry name" value="RNaseH_domain"/>
</dbReference>
<evidence type="ECO:0000259" key="2">
    <source>
        <dbReference type="PROSITE" id="PS50879"/>
    </source>
</evidence>
<dbReference type="GO" id="GO:0003676">
    <property type="term" value="F:nucleic acid binding"/>
    <property type="evidence" value="ECO:0007669"/>
    <property type="project" value="InterPro"/>
</dbReference>
<dbReference type="PANTHER" id="PTHR47027:SF20">
    <property type="entry name" value="REVERSE TRANSCRIPTASE-LIKE PROTEIN WITH RNA-DIRECTED DNA POLYMERASE DOMAIN"/>
    <property type="match status" value="1"/>
</dbReference>
<keyword evidence="4" id="KW-1185">Reference proteome</keyword>